<feature type="transmembrane region" description="Helical" evidence="8">
    <location>
        <begin position="217"/>
        <end position="242"/>
    </location>
</feature>
<evidence type="ECO:0000256" key="8">
    <source>
        <dbReference type="SAM" id="Phobius"/>
    </source>
</evidence>
<keyword evidence="5" id="KW-0560">Oxidoreductase</keyword>
<evidence type="ECO:0000259" key="9">
    <source>
        <dbReference type="Pfam" id="PF00361"/>
    </source>
</evidence>
<dbReference type="InterPro" id="IPR052175">
    <property type="entry name" value="ComplexI-like_HydComp"/>
</dbReference>
<dbReference type="Pfam" id="PF00361">
    <property type="entry name" value="Proton_antipo_M"/>
    <property type="match status" value="1"/>
</dbReference>
<dbReference type="OrthoDB" id="9768329at2"/>
<dbReference type="NCBIfam" id="NF005044">
    <property type="entry name" value="PRK06458.1-4"/>
    <property type="match status" value="1"/>
</dbReference>
<feature type="transmembrane region" description="Helical" evidence="8">
    <location>
        <begin position="78"/>
        <end position="100"/>
    </location>
</feature>
<dbReference type="GO" id="GO:0016491">
    <property type="term" value="F:oxidoreductase activity"/>
    <property type="evidence" value="ECO:0007669"/>
    <property type="project" value="UniProtKB-KW"/>
</dbReference>
<dbReference type="PANTHER" id="PTHR42682">
    <property type="entry name" value="HYDROGENASE-4 COMPONENT F"/>
    <property type="match status" value="1"/>
</dbReference>
<feature type="domain" description="NADH-Ubiquinone oxidoreductase (complex I) chain 5 N-terminal" evidence="10">
    <location>
        <begin position="65"/>
        <end position="101"/>
    </location>
</feature>
<feature type="transmembrane region" description="Helical" evidence="8">
    <location>
        <begin position="168"/>
        <end position="188"/>
    </location>
</feature>
<proteinExistence type="predicted"/>
<dbReference type="PANTHER" id="PTHR42682:SF5">
    <property type="entry name" value="HYDROGENASE-4 COMPONENT F"/>
    <property type="match status" value="1"/>
</dbReference>
<gene>
    <name evidence="11" type="ORF">BIY29_09810</name>
</gene>
<protein>
    <submittedName>
        <fullName evidence="11">Hydrogenase</fullName>
    </submittedName>
</protein>
<sequence length="543" mass="58698">MTNTDLLLTLLGTPLITALLAFACRFAASQARMLVSIIHLLGITVLLIVSLSLVWLVYQNGEILSVHNWLHLDSLSALFLAILGIIGFITGLYSLGYMRHEVNSGEITVKTLCYYYGFFHLFLFTMLLVITSNNLILMWAAIEATTLSSAFLVGLYGQRSSLEAAWKYIIICTVGVAFGLYGTVLVYANAASVMVEPGNAIFWTEVLKHADELDSTLMHLAFIFIIIGFGTKTGLFPMHAWLPDAHSEAPSPTSALLSAVLLNCALLVIVRYYIIVSAAIGSEFPRTLLLVFGMMSVAVAAFLILVQRDMKRLLAYSSVENMGLIAVALGIGGPLGILAALLHTLNHSLAKTLLFCGSGNVLLKYGTRDMDAVKGIMRVTPLTGALLAGGALALGGMPPFNIFLSEFMTVSAGISAGYLWLVISLLILLTIVLAGLVRMVAGTVLGSSPEAVSKGELGVMTTAPMVVLLLLMLVMGTHIPQPVIRLLENATTIVQNPETDDASLDRRRQMSWLRPESVTVKNPVSPIAERSVLTPFRQEMHRD</sequence>
<feature type="transmembrane region" description="Helical" evidence="8">
    <location>
        <begin position="254"/>
        <end position="275"/>
    </location>
</feature>
<feature type="domain" description="NADH:quinone oxidoreductase/Mrp antiporter transmembrane" evidence="9">
    <location>
        <begin position="132"/>
        <end position="425"/>
    </location>
</feature>
<feature type="transmembrane region" description="Helical" evidence="8">
    <location>
        <begin position="287"/>
        <end position="306"/>
    </location>
</feature>
<evidence type="ECO:0000256" key="3">
    <source>
        <dbReference type="ARBA" id="ARBA00022692"/>
    </source>
</evidence>
<dbReference type="EMBL" id="MJLZ01000019">
    <property type="protein sequence ID" value="RLM23887.1"/>
    <property type="molecule type" value="Genomic_DNA"/>
</dbReference>
<feature type="transmembrane region" description="Helical" evidence="8">
    <location>
        <begin position="417"/>
        <end position="437"/>
    </location>
</feature>
<feature type="transmembrane region" description="Helical" evidence="8">
    <location>
        <begin position="6"/>
        <end position="27"/>
    </location>
</feature>
<dbReference type="Proteomes" id="UP000285648">
    <property type="component" value="Unassembled WGS sequence"/>
</dbReference>
<dbReference type="PRINTS" id="PR01434">
    <property type="entry name" value="NADHDHGNASE5"/>
</dbReference>
<accession>A0A421DNM8</accession>
<evidence type="ECO:0000256" key="4">
    <source>
        <dbReference type="ARBA" id="ARBA00022989"/>
    </source>
</evidence>
<evidence type="ECO:0000256" key="6">
    <source>
        <dbReference type="ARBA" id="ARBA00023136"/>
    </source>
</evidence>
<evidence type="ECO:0000256" key="2">
    <source>
        <dbReference type="ARBA" id="ARBA00022475"/>
    </source>
</evidence>
<evidence type="ECO:0000256" key="5">
    <source>
        <dbReference type="ARBA" id="ARBA00023002"/>
    </source>
</evidence>
<dbReference type="RefSeq" id="WP_121575005.1">
    <property type="nucleotide sequence ID" value="NZ_MJLZ01000019.1"/>
</dbReference>
<keyword evidence="3 7" id="KW-0812">Transmembrane</keyword>
<feature type="transmembrane region" description="Helical" evidence="8">
    <location>
        <begin position="34"/>
        <end position="58"/>
    </location>
</feature>
<evidence type="ECO:0000313" key="11">
    <source>
        <dbReference type="EMBL" id="RLM23887.1"/>
    </source>
</evidence>
<evidence type="ECO:0000259" key="10">
    <source>
        <dbReference type="Pfam" id="PF00662"/>
    </source>
</evidence>
<evidence type="ECO:0000256" key="1">
    <source>
        <dbReference type="ARBA" id="ARBA00004651"/>
    </source>
</evidence>
<evidence type="ECO:0000256" key="7">
    <source>
        <dbReference type="RuleBase" id="RU000320"/>
    </source>
</evidence>
<dbReference type="Pfam" id="PF00662">
    <property type="entry name" value="Proton_antipo_N"/>
    <property type="match status" value="1"/>
</dbReference>
<feature type="transmembrane region" description="Helical" evidence="8">
    <location>
        <begin position="112"/>
        <end position="130"/>
    </location>
</feature>
<feature type="transmembrane region" description="Helical" evidence="8">
    <location>
        <begin position="136"/>
        <end position="156"/>
    </location>
</feature>
<evidence type="ECO:0000313" key="12">
    <source>
        <dbReference type="Proteomes" id="UP000285648"/>
    </source>
</evidence>
<dbReference type="GO" id="GO:0005886">
    <property type="term" value="C:plasma membrane"/>
    <property type="evidence" value="ECO:0007669"/>
    <property type="project" value="UniProtKB-SubCell"/>
</dbReference>
<keyword evidence="2" id="KW-1003">Cell membrane</keyword>
<dbReference type="InterPro" id="IPR001516">
    <property type="entry name" value="Proton_antipo_N"/>
</dbReference>
<comment type="caution">
    <text evidence="11">The sequence shown here is derived from an EMBL/GenBank/DDBJ whole genome shotgun (WGS) entry which is preliminary data.</text>
</comment>
<keyword evidence="12" id="KW-1185">Reference proteome</keyword>
<organism evidence="11 12">
    <name type="scientific">Brenneria alni</name>
    <dbReference type="NCBI Taxonomy" id="71656"/>
    <lineage>
        <taxon>Bacteria</taxon>
        <taxon>Pseudomonadati</taxon>
        <taxon>Pseudomonadota</taxon>
        <taxon>Gammaproteobacteria</taxon>
        <taxon>Enterobacterales</taxon>
        <taxon>Pectobacteriaceae</taxon>
        <taxon>Brenneria</taxon>
    </lineage>
</organism>
<comment type="subcellular location">
    <subcellularLocation>
        <location evidence="1">Cell membrane</location>
        <topology evidence="1">Multi-pass membrane protein</topology>
    </subcellularLocation>
    <subcellularLocation>
        <location evidence="7">Membrane</location>
        <topology evidence="7">Multi-pass membrane protein</topology>
    </subcellularLocation>
</comment>
<feature type="transmembrane region" description="Helical" evidence="8">
    <location>
        <begin position="318"/>
        <end position="342"/>
    </location>
</feature>
<keyword evidence="4 8" id="KW-1133">Transmembrane helix</keyword>
<dbReference type="AlphaFoldDB" id="A0A421DNM8"/>
<feature type="transmembrane region" description="Helical" evidence="8">
    <location>
        <begin position="457"/>
        <end position="479"/>
    </location>
</feature>
<feature type="transmembrane region" description="Helical" evidence="8">
    <location>
        <begin position="379"/>
        <end position="397"/>
    </location>
</feature>
<name>A0A421DNM8_9GAMM</name>
<dbReference type="InterPro" id="IPR001750">
    <property type="entry name" value="ND/Mrp_TM"/>
</dbReference>
<reference evidence="11 12" key="1">
    <citation type="submission" date="2016-09" db="EMBL/GenBank/DDBJ databases">
        <authorList>
            <person name="Doonan J."/>
            <person name="Pachebat J.A."/>
            <person name="Golyshin P.N."/>
            <person name="Denman S."/>
            <person name="Mcdonald J.E."/>
        </authorList>
    </citation>
    <scope>NUCLEOTIDE SEQUENCE [LARGE SCALE GENOMIC DNA]</scope>
    <source>
        <strain evidence="11 12">NCPPB 3934</strain>
    </source>
</reference>
<keyword evidence="6 8" id="KW-0472">Membrane</keyword>